<keyword evidence="2" id="KW-0443">Lipid metabolism</keyword>
<dbReference type="PANTHER" id="PTHR11941:SF169">
    <property type="entry name" value="(7AS)-7A-METHYL-1,5-DIOXO-2,3,5,6,7,7A-HEXAHYDRO-1H-INDENE-CARBOXYL-COA HYDROLASE"/>
    <property type="match status" value="1"/>
</dbReference>
<reference evidence="6" key="1">
    <citation type="journal article" date="2019" name="Int. J. Syst. Evol. Microbiol.">
        <title>The Global Catalogue of Microorganisms (GCM) 10K type strain sequencing project: providing services to taxonomists for standard genome sequencing and annotation.</title>
        <authorList>
            <consortium name="The Broad Institute Genomics Platform"/>
            <consortium name="The Broad Institute Genome Sequencing Center for Infectious Disease"/>
            <person name="Wu L."/>
            <person name="Ma J."/>
        </authorList>
    </citation>
    <scope>NUCLEOTIDE SEQUENCE [LARGE SCALE GENOMIC DNA]</scope>
    <source>
        <strain evidence="6">JCM 17388</strain>
    </source>
</reference>
<sequence>MAEVALGGSAEEISLEEVGLRCEVDGEIATITLDRPEKRNAQTFATWSALAQIGDGLPQQVRIVVIRGEGPSFSAGIDLRMFTPEGVPGQGPFATSATFDEAAFAERVARAQRGFLWLRRPDIVSVAAVQGHAVGAGFQLALACDLRVLADDAKLCMKEPALGLVPDLTGTKPLVDLVGLSRAIEICLTARVVGAREAARIGLAELVVAPEELTQAVRDLTDALLATDRDAATATKRLLQDASGRTLEEQGAAEAREQAKRVKALFGQAVPPDRAGVRPKLTGE</sequence>
<comment type="caution">
    <text evidence="5">The sequence shown here is derived from an EMBL/GenBank/DDBJ whole genome shotgun (WGS) entry which is preliminary data.</text>
</comment>
<evidence type="ECO:0000256" key="4">
    <source>
        <dbReference type="RuleBase" id="RU003707"/>
    </source>
</evidence>
<evidence type="ECO:0000256" key="2">
    <source>
        <dbReference type="ARBA" id="ARBA00023098"/>
    </source>
</evidence>
<dbReference type="PANTHER" id="PTHR11941">
    <property type="entry name" value="ENOYL-COA HYDRATASE-RELATED"/>
    <property type="match status" value="1"/>
</dbReference>
<protein>
    <submittedName>
        <fullName evidence="5">Enoyl-CoA hydratase/isomerase family protein</fullName>
    </submittedName>
</protein>
<dbReference type="RefSeq" id="WP_344920907.1">
    <property type="nucleotide sequence ID" value="NZ_BAABAQ010000011.1"/>
</dbReference>
<dbReference type="InterPro" id="IPR018376">
    <property type="entry name" value="Enoyl-CoA_hyd/isom_CS"/>
</dbReference>
<dbReference type="SUPFAM" id="SSF52096">
    <property type="entry name" value="ClpP/crotonase"/>
    <property type="match status" value="1"/>
</dbReference>
<keyword evidence="6" id="KW-1185">Reference proteome</keyword>
<comment type="similarity">
    <text evidence="1 4">Belongs to the enoyl-CoA hydratase/isomerase family.</text>
</comment>
<name>A0ABP8B8J0_9ACTN</name>
<dbReference type="InterPro" id="IPR029045">
    <property type="entry name" value="ClpP/crotonase-like_dom_sf"/>
</dbReference>
<accession>A0ABP8B8J0</accession>
<proteinExistence type="inferred from homology"/>
<evidence type="ECO:0000256" key="1">
    <source>
        <dbReference type="ARBA" id="ARBA00005254"/>
    </source>
</evidence>
<keyword evidence="3" id="KW-0456">Lyase</keyword>
<organism evidence="5 6">
    <name type="scientific">Streptosporangium oxazolinicum</name>
    <dbReference type="NCBI Taxonomy" id="909287"/>
    <lineage>
        <taxon>Bacteria</taxon>
        <taxon>Bacillati</taxon>
        <taxon>Actinomycetota</taxon>
        <taxon>Actinomycetes</taxon>
        <taxon>Streptosporangiales</taxon>
        <taxon>Streptosporangiaceae</taxon>
        <taxon>Streptosporangium</taxon>
    </lineage>
</organism>
<evidence type="ECO:0000313" key="5">
    <source>
        <dbReference type="EMBL" id="GAA4200738.1"/>
    </source>
</evidence>
<dbReference type="Gene3D" id="3.90.226.10">
    <property type="entry name" value="2-enoyl-CoA Hydratase, Chain A, domain 1"/>
    <property type="match status" value="1"/>
</dbReference>
<evidence type="ECO:0000313" key="6">
    <source>
        <dbReference type="Proteomes" id="UP001501251"/>
    </source>
</evidence>
<evidence type="ECO:0000256" key="3">
    <source>
        <dbReference type="ARBA" id="ARBA00023239"/>
    </source>
</evidence>
<dbReference type="InterPro" id="IPR001753">
    <property type="entry name" value="Enoyl-CoA_hydra/iso"/>
</dbReference>
<dbReference type="Pfam" id="PF00378">
    <property type="entry name" value="ECH_1"/>
    <property type="match status" value="1"/>
</dbReference>
<dbReference type="EMBL" id="BAABAQ010000011">
    <property type="protein sequence ID" value="GAA4200738.1"/>
    <property type="molecule type" value="Genomic_DNA"/>
</dbReference>
<dbReference type="Proteomes" id="UP001501251">
    <property type="component" value="Unassembled WGS sequence"/>
</dbReference>
<gene>
    <name evidence="5" type="ORF">GCM10022252_54380</name>
</gene>
<dbReference type="CDD" id="cd06558">
    <property type="entry name" value="crotonase-like"/>
    <property type="match status" value="1"/>
</dbReference>
<dbReference type="PROSITE" id="PS00166">
    <property type="entry name" value="ENOYL_COA_HYDRATASE"/>
    <property type="match status" value="1"/>
</dbReference>